<dbReference type="GO" id="GO:0045814">
    <property type="term" value="P:negative regulation of gene expression, epigenetic"/>
    <property type="evidence" value="ECO:0007669"/>
    <property type="project" value="TreeGrafter"/>
</dbReference>
<evidence type="ECO:0000256" key="6">
    <source>
        <dbReference type="ARBA" id="ARBA00048619"/>
    </source>
</evidence>
<accession>A0AAJ8MDW9</accession>
<keyword evidence="1" id="KW-0489">Methyltransferase</keyword>
<dbReference type="GO" id="GO:0032259">
    <property type="term" value="P:methylation"/>
    <property type="evidence" value="ECO:0007669"/>
    <property type="project" value="UniProtKB-KW"/>
</dbReference>
<proteinExistence type="predicted"/>
<dbReference type="InterPro" id="IPR001214">
    <property type="entry name" value="SET_dom"/>
</dbReference>
<evidence type="ECO:0000256" key="1">
    <source>
        <dbReference type="ARBA" id="ARBA00022603"/>
    </source>
</evidence>
<dbReference type="Proteomes" id="UP000078595">
    <property type="component" value="Chromosome 1"/>
</dbReference>
<dbReference type="PROSITE" id="PS50280">
    <property type="entry name" value="SET"/>
    <property type="match status" value="1"/>
</dbReference>
<dbReference type="InterPro" id="IPR046341">
    <property type="entry name" value="SET_dom_sf"/>
</dbReference>
<reference evidence="9" key="2">
    <citation type="submission" date="2024-02" db="EMBL/GenBank/DDBJ databases">
        <title>Comparative genomics of Cryptococcus and Kwoniella reveals pathogenesis evolution and contrasting modes of karyotype evolution via chromosome fusion or intercentromeric recombination.</title>
        <authorList>
            <person name="Coelho M.A."/>
            <person name="David-Palma M."/>
            <person name="Shea T."/>
            <person name="Bowers K."/>
            <person name="McGinley-Smith S."/>
            <person name="Mohammad A.W."/>
            <person name="Gnirke A."/>
            <person name="Yurkov A.M."/>
            <person name="Nowrousian M."/>
            <person name="Sun S."/>
            <person name="Cuomo C.A."/>
            <person name="Heitman J."/>
        </authorList>
    </citation>
    <scope>NUCLEOTIDE SEQUENCE</scope>
    <source>
        <strain evidence="9">CBS 10117</strain>
    </source>
</reference>
<comment type="catalytic activity">
    <reaction evidence="6">
        <text>L-lysyl-[histone] + S-adenosyl-L-methionine = N(6)-methyl-L-lysyl-[histone] + S-adenosyl-L-homocysteine + H(+)</text>
        <dbReference type="Rhea" id="RHEA:10024"/>
        <dbReference type="Rhea" id="RHEA-COMP:9845"/>
        <dbReference type="Rhea" id="RHEA-COMP:9846"/>
        <dbReference type="ChEBI" id="CHEBI:15378"/>
        <dbReference type="ChEBI" id="CHEBI:29969"/>
        <dbReference type="ChEBI" id="CHEBI:57856"/>
        <dbReference type="ChEBI" id="CHEBI:59789"/>
        <dbReference type="ChEBI" id="CHEBI:61929"/>
    </reaction>
    <physiologicalReaction direction="left-to-right" evidence="6">
        <dbReference type="Rhea" id="RHEA:10025"/>
    </physiologicalReaction>
</comment>
<feature type="domain" description="SET" evidence="8">
    <location>
        <begin position="117"/>
        <end position="446"/>
    </location>
</feature>
<dbReference type="GeneID" id="28963933"/>
<evidence type="ECO:0000256" key="5">
    <source>
        <dbReference type="ARBA" id="ARBA00044528"/>
    </source>
</evidence>
<dbReference type="EMBL" id="CP144530">
    <property type="protein sequence ID" value="WWC57698.1"/>
    <property type="molecule type" value="Genomic_DNA"/>
</dbReference>
<dbReference type="Gene3D" id="2.170.270.10">
    <property type="entry name" value="SET domain"/>
    <property type="match status" value="1"/>
</dbReference>
<dbReference type="Pfam" id="PF00856">
    <property type="entry name" value="SET"/>
    <property type="match status" value="1"/>
</dbReference>
<keyword evidence="2" id="KW-0808">Transferase</keyword>
<evidence type="ECO:0000256" key="4">
    <source>
        <dbReference type="ARBA" id="ARBA00042380"/>
    </source>
</evidence>
<evidence type="ECO:0000259" key="8">
    <source>
        <dbReference type="PROSITE" id="PS50280"/>
    </source>
</evidence>
<evidence type="ECO:0000256" key="2">
    <source>
        <dbReference type="ARBA" id="ARBA00022679"/>
    </source>
</evidence>
<dbReference type="KEGG" id="kdj:28963933"/>
<dbReference type="RefSeq" id="XP_065824147.1">
    <property type="nucleotide sequence ID" value="XM_065968075.1"/>
</dbReference>
<protein>
    <recommendedName>
        <fullName evidence="5">Histone-lysine N-methyltransferase SET5</fullName>
    </recommendedName>
    <alternativeName>
        <fullName evidence="4">SET domain-containing protein 5</fullName>
    </alternativeName>
</protein>
<dbReference type="PANTHER" id="PTHR46402:SF2">
    <property type="entry name" value="HISTONE-LYSINE N-TRIMETHYLTRANSFERASE SMYD5"/>
    <property type="match status" value="1"/>
</dbReference>
<keyword evidence="10" id="KW-1185">Reference proteome</keyword>
<dbReference type="CDD" id="cd20071">
    <property type="entry name" value="SET_SMYD"/>
    <property type="match status" value="1"/>
</dbReference>
<name>A0AAJ8MDW9_9TREE</name>
<feature type="region of interest" description="Disordered" evidence="7">
    <location>
        <begin position="67"/>
        <end position="94"/>
    </location>
</feature>
<dbReference type="AlphaFoldDB" id="A0AAJ8MDW9"/>
<dbReference type="PANTHER" id="PTHR46402">
    <property type="entry name" value="SET AND MYND DOMAIN-CONTAINING PROTEIN 5"/>
    <property type="match status" value="1"/>
</dbReference>
<sequence>MSGITVTPTDTELQEQATLLRESHPALGVGKLLAQLKIDHPDWSVSEKRFKKFVSVTSSAGSDATNVNVNANGNGNGDTIGLTSTSTSVSQSKSTGDDALIAKTGIDHSIDVSKIAPKVKVKMFNVDGKGKGLVAKEKLQMGELLWQEDPWIVTNDASLWPYLSSHEMCTQCLTLFPQPNPPLSVMCTYCREAHFCNRLCYSKASSSSSSSSGAGCSSSAHNDFLCPGQNPGCSALLSFIHQKKARDLDGVARIIASWKREREYGDEKLAKEIERRVWGSLARVSQKAKEEERREWPFISKDRMEEWRLTHLLILRALNPSPMDEGYKPFQKFLNSKRKSKTTQPLSNEEEERWFSFESFLELLGLIGLNQESSGGLYALHSHLNHSCEPNVQVRNLPKGWIAPTPSELPAELPPPMTAQTRGTNRISMIVKKTIHPGDELTISYVDQRLSRDERRTKLREQYGFWCACQRCIKEKKAEDAEAQTKAKATA</sequence>
<dbReference type="Gene3D" id="6.10.140.2220">
    <property type="match status" value="1"/>
</dbReference>
<evidence type="ECO:0000313" key="9">
    <source>
        <dbReference type="EMBL" id="WWC57698.1"/>
    </source>
</evidence>
<evidence type="ECO:0000313" key="10">
    <source>
        <dbReference type="Proteomes" id="UP000078595"/>
    </source>
</evidence>
<keyword evidence="3" id="KW-0949">S-adenosyl-L-methionine</keyword>
<dbReference type="GO" id="GO:0042799">
    <property type="term" value="F:histone H4K20 methyltransferase activity"/>
    <property type="evidence" value="ECO:0007669"/>
    <property type="project" value="TreeGrafter"/>
</dbReference>
<reference evidence="9" key="1">
    <citation type="submission" date="2013-07" db="EMBL/GenBank/DDBJ databases">
        <authorList>
            <consortium name="The Broad Institute Genome Sequencing Platform"/>
            <person name="Cuomo C."/>
            <person name="Litvintseva A."/>
            <person name="Chen Y."/>
            <person name="Heitman J."/>
            <person name="Sun S."/>
            <person name="Springer D."/>
            <person name="Dromer F."/>
            <person name="Young S.K."/>
            <person name="Zeng Q."/>
            <person name="Gargeya S."/>
            <person name="Fitzgerald M."/>
            <person name="Abouelleil A."/>
            <person name="Alvarado L."/>
            <person name="Berlin A.M."/>
            <person name="Chapman S.B."/>
            <person name="Dewar J."/>
            <person name="Goldberg J."/>
            <person name="Griggs A."/>
            <person name="Gujja S."/>
            <person name="Hansen M."/>
            <person name="Howarth C."/>
            <person name="Imamovic A."/>
            <person name="Larimer J."/>
            <person name="McCowan C."/>
            <person name="Murphy C."/>
            <person name="Pearson M."/>
            <person name="Priest M."/>
            <person name="Roberts A."/>
            <person name="Saif S."/>
            <person name="Shea T."/>
            <person name="Sykes S."/>
            <person name="Wortman J."/>
            <person name="Nusbaum C."/>
            <person name="Birren B."/>
        </authorList>
    </citation>
    <scope>NUCLEOTIDE SEQUENCE</scope>
    <source>
        <strain evidence="9">CBS 10117</strain>
    </source>
</reference>
<evidence type="ECO:0000256" key="7">
    <source>
        <dbReference type="SAM" id="MobiDB-lite"/>
    </source>
</evidence>
<evidence type="ECO:0000256" key="3">
    <source>
        <dbReference type="ARBA" id="ARBA00022691"/>
    </source>
</evidence>
<dbReference type="SUPFAM" id="SSF82199">
    <property type="entry name" value="SET domain"/>
    <property type="match status" value="1"/>
</dbReference>
<dbReference type="Gene3D" id="1.10.220.160">
    <property type="match status" value="1"/>
</dbReference>
<gene>
    <name evidence="9" type="ORF">I303_100232</name>
</gene>
<organism evidence="9 10">
    <name type="scientific">Kwoniella dejecticola CBS 10117</name>
    <dbReference type="NCBI Taxonomy" id="1296121"/>
    <lineage>
        <taxon>Eukaryota</taxon>
        <taxon>Fungi</taxon>
        <taxon>Dikarya</taxon>
        <taxon>Basidiomycota</taxon>
        <taxon>Agaricomycotina</taxon>
        <taxon>Tremellomycetes</taxon>
        <taxon>Tremellales</taxon>
        <taxon>Cryptococcaceae</taxon>
        <taxon>Kwoniella</taxon>
    </lineage>
</organism>